<proteinExistence type="predicted"/>
<dbReference type="EMBL" id="FORI01000008">
    <property type="protein sequence ID" value="SFI91446.1"/>
    <property type="molecule type" value="Genomic_DNA"/>
</dbReference>
<dbReference type="PANTHER" id="PTHR37820">
    <property type="entry name" value="CELL DIVISION PROTEIN DIVIB"/>
    <property type="match status" value="1"/>
</dbReference>
<dbReference type="Gene3D" id="3.10.20.310">
    <property type="entry name" value="membrane protein fhac"/>
    <property type="match status" value="1"/>
</dbReference>
<evidence type="ECO:0000256" key="6">
    <source>
        <dbReference type="ARBA" id="ARBA00023136"/>
    </source>
</evidence>
<evidence type="ECO:0000256" key="7">
    <source>
        <dbReference type="ARBA" id="ARBA00023306"/>
    </source>
</evidence>
<dbReference type="InterPro" id="IPR013685">
    <property type="entry name" value="POTRA_FtsQ_type"/>
</dbReference>
<dbReference type="InterPro" id="IPR034746">
    <property type="entry name" value="POTRA"/>
</dbReference>
<reference evidence="11" key="1">
    <citation type="submission" date="2016-10" db="EMBL/GenBank/DDBJ databases">
        <authorList>
            <person name="Varghese N."/>
            <person name="Submissions S."/>
        </authorList>
    </citation>
    <scope>NUCLEOTIDE SEQUENCE [LARGE SCALE GENOMIC DNA]</scope>
    <source>
        <strain evidence="11">XBD1002</strain>
    </source>
</reference>
<keyword evidence="11" id="KW-1185">Reference proteome</keyword>
<keyword evidence="2" id="KW-1003">Cell membrane</keyword>
<protein>
    <submittedName>
        <fullName evidence="10">Cell division protein FtsQ</fullName>
    </submittedName>
</protein>
<feature type="domain" description="POTRA" evidence="9">
    <location>
        <begin position="63"/>
        <end position="131"/>
    </location>
</feature>
<evidence type="ECO:0000259" key="9">
    <source>
        <dbReference type="PROSITE" id="PS51779"/>
    </source>
</evidence>
<dbReference type="PANTHER" id="PTHR37820:SF1">
    <property type="entry name" value="CELL DIVISION PROTEIN FTSQ"/>
    <property type="match status" value="1"/>
</dbReference>
<keyword evidence="4 8" id="KW-0812">Transmembrane</keyword>
<evidence type="ECO:0000256" key="8">
    <source>
        <dbReference type="SAM" id="Phobius"/>
    </source>
</evidence>
<dbReference type="GO" id="GO:0051301">
    <property type="term" value="P:cell division"/>
    <property type="evidence" value="ECO:0007669"/>
    <property type="project" value="UniProtKB-KW"/>
</dbReference>
<dbReference type="OrthoDB" id="370362at2"/>
<accession>A0A1I3M405</accession>
<evidence type="ECO:0000256" key="4">
    <source>
        <dbReference type="ARBA" id="ARBA00022692"/>
    </source>
</evidence>
<keyword evidence="7" id="KW-0131">Cell cycle</keyword>
<evidence type="ECO:0000256" key="1">
    <source>
        <dbReference type="ARBA" id="ARBA00004370"/>
    </source>
</evidence>
<dbReference type="InterPro" id="IPR050487">
    <property type="entry name" value="FtsQ_DivIB"/>
</dbReference>
<organism evidence="10 11">
    <name type="scientific">Treponema bryantii</name>
    <dbReference type="NCBI Taxonomy" id="163"/>
    <lineage>
        <taxon>Bacteria</taxon>
        <taxon>Pseudomonadati</taxon>
        <taxon>Spirochaetota</taxon>
        <taxon>Spirochaetia</taxon>
        <taxon>Spirochaetales</taxon>
        <taxon>Treponemataceae</taxon>
        <taxon>Treponema</taxon>
    </lineage>
</organism>
<comment type="subcellular location">
    <subcellularLocation>
        <location evidence="1">Membrane</location>
    </subcellularLocation>
</comment>
<feature type="transmembrane region" description="Helical" evidence="8">
    <location>
        <begin position="37"/>
        <end position="59"/>
    </location>
</feature>
<keyword evidence="6 8" id="KW-0472">Membrane</keyword>
<sequence>MSDVSLLVAEEYLENDYFLSEDFDGSSDSKAEKKIKFIKVIFCVLCFALLCELVIYKYIMPSFSSPKVTVTGQKDYSAEEIARLLLPMNSTSWFDFDVEQAVALLSSEAGIDHVSVEKKFPDKIYVNVAEREPVAVTFVMENGRTSPVQIDKNGVLFPGKKNKSIDADTILPIVSGLPVEYMSKGMRIPAKYRPLIDQISKISEMPQHYFASVSEICVLPKDSGNYELALIPSQSKVKVLTDRALNEDALKYMLVVLDVVNQIGTDVAAVDLRYGSVSYITR</sequence>
<evidence type="ECO:0000313" key="10">
    <source>
        <dbReference type="EMBL" id="SFI91446.1"/>
    </source>
</evidence>
<keyword evidence="5 8" id="KW-1133">Transmembrane helix</keyword>
<evidence type="ECO:0000256" key="5">
    <source>
        <dbReference type="ARBA" id="ARBA00022989"/>
    </source>
</evidence>
<dbReference type="AlphaFoldDB" id="A0A1I3M405"/>
<keyword evidence="3 10" id="KW-0132">Cell division</keyword>
<gene>
    <name evidence="10" type="ORF">SAMN04487775_10824</name>
</gene>
<dbReference type="GO" id="GO:0005886">
    <property type="term" value="C:plasma membrane"/>
    <property type="evidence" value="ECO:0007669"/>
    <property type="project" value="TreeGrafter"/>
</dbReference>
<evidence type="ECO:0000313" key="11">
    <source>
        <dbReference type="Proteomes" id="UP000182737"/>
    </source>
</evidence>
<dbReference type="Proteomes" id="UP000182737">
    <property type="component" value="Unassembled WGS sequence"/>
</dbReference>
<dbReference type="Pfam" id="PF08478">
    <property type="entry name" value="POTRA_1"/>
    <property type="match status" value="1"/>
</dbReference>
<evidence type="ECO:0000256" key="3">
    <source>
        <dbReference type="ARBA" id="ARBA00022618"/>
    </source>
</evidence>
<dbReference type="PROSITE" id="PS51779">
    <property type="entry name" value="POTRA"/>
    <property type="match status" value="1"/>
</dbReference>
<evidence type="ECO:0000256" key="2">
    <source>
        <dbReference type="ARBA" id="ARBA00022475"/>
    </source>
</evidence>
<name>A0A1I3M405_9SPIR</name>
<dbReference type="RefSeq" id="WP_074932580.1">
    <property type="nucleotide sequence ID" value="NZ_FORI01000008.1"/>
</dbReference>